<proteinExistence type="predicted"/>
<evidence type="ECO:0000313" key="4">
    <source>
        <dbReference type="Proteomes" id="UP000235145"/>
    </source>
</evidence>
<feature type="domain" description="MULE transposase" evidence="2">
    <location>
        <begin position="536"/>
        <end position="627"/>
    </location>
</feature>
<gene>
    <name evidence="3" type="ORF">LSAT_V11C200056350</name>
</gene>
<reference evidence="3 4" key="1">
    <citation type="journal article" date="2017" name="Nat. Commun.">
        <title>Genome assembly with in vitro proximity ligation data and whole-genome triplication in lettuce.</title>
        <authorList>
            <person name="Reyes-Chin-Wo S."/>
            <person name="Wang Z."/>
            <person name="Yang X."/>
            <person name="Kozik A."/>
            <person name="Arikit S."/>
            <person name="Song C."/>
            <person name="Xia L."/>
            <person name="Froenicke L."/>
            <person name="Lavelle D.O."/>
            <person name="Truco M.J."/>
            <person name="Xia R."/>
            <person name="Zhu S."/>
            <person name="Xu C."/>
            <person name="Xu H."/>
            <person name="Xu X."/>
            <person name="Cox K."/>
            <person name="Korf I."/>
            <person name="Meyers B.C."/>
            <person name="Michelmore R.W."/>
        </authorList>
    </citation>
    <scope>NUCLEOTIDE SEQUENCE [LARGE SCALE GENOMIC DNA]</scope>
    <source>
        <strain evidence="4">cv. Salinas</strain>
        <tissue evidence="3">Seedlings</tissue>
    </source>
</reference>
<accession>A0A9R1WDM5</accession>
<dbReference type="InterPro" id="IPR018289">
    <property type="entry name" value="MULE_transposase_dom"/>
</dbReference>
<organism evidence="3 4">
    <name type="scientific">Lactuca sativa</name>
    <name type="common">Garden lettuce</name>
    <dbReference type="NCBI Taxonomy" id="4236"/>
    <lineage>
        <taxon>Eukaryota</taxon>
        <taxon>Viridiplantae</taxon>
        <taxon>Streptophyta</taxon>
        <taxon>Embryophyta</taxon>
        <taxon>Tracheophyta</taxon>
        <taxon>Spermatophyta</taxon>
        <taxon>Magnoliopsida</taxon>
        <taxon>eudicotyledons</taxon>
        <taxon>Gunneridae</taxon>
        <taxon>Pentapetalae</taxon>
        <taxon>asterids</taxon>
        <taxon>campanulids</taxon>
        <taxon>Asterales</taxon>
        <taxon>Asteraceae</taxon>
        <taxon>Cichorioideae</taxon>
        <taxon>Cichorieae</taxon>
        <taxon>Lactucinae</taxon>
        <taxon>Lactuca</taxon>
    </lineage>
</organism>
<name>A0A9R1WDM5_LACSA</name>
<dbReference type="AlphaFoldDB" id="A0A9R1WDM5"/>
<sequence>MVRQLGYKTEQTLYYHLCIPEYPLDYGLIPLVNDQDVLKMVSYVPKHRLIRTRVVSYYKSSSKVVIKELEPDSVSPKMNRKKPRRREAGSCSRKLDLNKSINLDYEHSQVLYVDGGHDYSKSILPCIRSQASKKSHVTQEEVVNHEIETQEEVITSVVETEEPLVTYHVQEPSCHIDDGANTATVDDYEPFIEDYSRYADYDVEYNVQASFERQQKVDYLEGMVSDDSGDAFYSESGHGSKDNGDDSDDSEYNVDESNIKFDVDVDMSELDNVVDVDEHGILNNHSKDEGNDIVDDELEVIAIDDYQFSGFHEDERKRLLKELSKSSTCSHEEVHVKPFQIGQVFKTKCDVKNYMNSHVVATRTSLYLAKNDKIWIRVKCKGVVIANKGGCPWPVQISRANENQDWLVKTIQDEHKCLQKRAVKACTSRYVANLFCSTNSDESFILRVVQETRGRNVIAKRLQGKIQWLNVSLVGTTKDYVLELLNTNPGTSVRIHVYPENSMTITTRTFRRIYVCLGALKLGFKSGLRDFLGPGGTFMKGPNPGQVLIVVGLDSNNGIYPGAYAVVETESTSSWTRFLELLGEDLDLGANSNFTFISDRKMAIIPALEKVFPSAEHRLCLRHIQENMKKQWKGKDLSDQLWDCGRPTTINHFNRAIDELKKINE</sequence>
<dbReference type="PANTHER" id="PTHR31973:SF190">
    <property type="entry name" value="MULE TRANSPOSASE DOMAIN-CONTAINING PROTEIN"/>
    <property type="match status" value="1"/>
</dbReference>
<evidence type="ECO:0000313" key="3">
    <source>
        <dbReference type="EMBL" id="KAJ0221973.1"/>
    </source>
</evidence>
<dbReference type="PANTHER" id="PTHR31973">
    <property type="entry name" value="POLYPROTEIN, PUTATIVE-RELATED"/>
    <property type="match status" value="1"/>
</dbReference>
<dbReference type="Proteomes" id="UP000235145">
    <property type="component" value="Unassembled WGS sequence"/>
</dbReference>
<evidence type="ECO:0000259" key="2">
    <source>
        <dbReference type="Pfam" id="PF10551"/>
    </source>
</evidence>
<dbReference type="EMBL" id="NBSK02000002">
    <property type="protein sequence ID" value="KAJ0221973.1"/>
    <property type="molecule type" value="Genomic_DNA"/>
</dbReference>
<comment type="caution">
    <text evidence="3">The sequence shown here is derived from an EMBL/GenBank/DDBJ whole genome shotgun (WGS) entry which is preliminary data.</text>
</comment>
<evidence type="ECO:0000256" key="1">
    <source>
        <dbReference type="SAM" id="MobiDB-lite"/>
    </source>
</evidence>
<protein>
    <recommendedName>
        <fullName evidence="2">MULE transposase domain-containing protein</fullName>
    </recommendedName>
</protein>
<keyword evidence="4" id="KW-1185">Reference proteome</keyword>
<feature type="region of interest" description="Disordered" evidence="1">
    <location>
        <begin position="228"/>
        <end position="253"/>
    </location>
</feature>
<dbReference type="Pfam" id="PF10551">
    <property type="entry name" value="MULE"/>
    <property type="match status" value="1"/>
</dbReference>